<sequence length="75" mass="8070">IMAPKRTTATTTSTAMTDAQLKAPITQGVVDALRKLKQTELAEMVMTTMILELVAEEQSELVVSTTTMTSSNVNP</sequence>
<reference evidence="1" key="1">
    <citation type="journal article" date="2019" name="Sci. Rep.">
        <title>Draft genome of Tanacetum cinerariifolium, the natural source of mosquito coil.</title>
        <authorList>
            <person name="Yamashiro T."/>
            <person name="Shiraishi A."/>
            <person name="Satake H."/>
            <person name="Nakayama K."/>
        </authorList>
    </citation>
    <scope>NUCLEOTIDE SEQUENCE</scope>
</reference>
<evidence type="ECO:0000313" key="1">
    <source>
        <dbReference type="EMBL" id="GFD44815.1"/>
    </source>
</evidence>
<accession>A0A699WB54</accession>
<protein>
    <submittedName>
        <fullName evidence="1">Uncharacterized protein</fullName>
    </submittedName>
</protein>
<dbReference type="EMBL" id="BKCJ011632157">
    <property type="protein sequence ID" value="GFD44815.1"/>
    <property type="molecule type" value="Genomic_DNA"/>
</dbReference>
<feature type="non-terminal residue" evidence="1">
    <location>
        <position position="1"/>
    </location>
</feature>
<proteinExistence type="predicted"/>
<organism evidence="1">
    <name type="scientific">Tanacetum cinerariifolium</name>
    <name type="common">Dalmatian daisy</name>
    <name type="synonym">Chrysanthemum cinerariifolium</name>
    <dbReference type="NCBI Taxonomy" id="118510"/>
    <lineage>
        <taxon>Eukaryota</taxon>
        <taxon>Viridiplantae</taxon>
        <taxon>Streptophyta</taxon>
        <taxon>Embryophyta</taxon>
        <taxon>Tracheophyta</taxon>
        <taxon>Spermatophyta</taxon>
        <taxon>Magnoliopsida</taxon>
        <taxon>eudicotyledons</taxon>
        <taxon>Gunneridae</taxon>
        <taxon>Pentapetalae</taxon>
        <taxon>asterids</taxon>
        <taxon>campanulids</taxon>
        <taxon>Asterales</taxon>
        <taxon>Asteraceae</taxon>
        <taxon>Asteroideae</taxon>
        <taxon>Anthemideae</taxon>
        <taxon>Anthemidinae</taxon>
        <taxon>Tanacetum</taxon>
    </lineage>
</organism>
<gene>
    <name evidence="1" type="ORF">Tci_916784</name>
</gene>
<name>A0A699WB54_TANCI</name>
<comment type="caution">
    <text evidence="1">The sequence shown here is derived from an EMBL/GenBank/DDBJ whole genome shotgun (WGS) entry which is preliminary data.</text>
</comment>
<dbReference type="AlphaFoldDB" id="A0A699WB54"/>